<feature type="coiled-coil region" evidence="1">
    <location>
        <begin position="303"/>
        <end position="370"/>
    </location>
</feature>
<reference evidence="2" key="1">
    <citation type="submission" date="2021-09" db="EMBL/GenBank/DDBJ databases">
        <authorList>
            <consortium name="AG Swart"/>
            <person name="Singh M."/>
            <person name="Singh A."/>
            <person name="Seah K."/>
            <person name="Emmerich C."/>
        </authorList>
    </citation>
    <scope>NUCLEOTIDE SEQUENCE</scope>
    <source>
        <strain evidence="2">ATCC30299</strain>
    </source>
</reference>
<organism evidence="2 3">
    <name type="scientific">Blepharisma stoltei</name>
    <dbReference type="NCBI Taxonomy" id="1481888"/>
    <lineage>
        <taxon>Eukaryota</taxon>
        <taxon>Sar</taxon>
        <taxon>Alveolata</taxon>
        <taxon>Ciliophora</taxon>
        <taxon>Postciliodesmatophora</taxon>
        <taxon>Heterotrichea</taxon>
        <taxon>Heterotrichida</taxon>
        <taxon>Blepharismidae</taxon>
        <taxon>Blepharisma</taxon>
    </lineage>
</organism>
<evidence type="ECO:0000256" key="1">
    <source>
        <dbReference type="SAM" id="Coils"/>
    </source>
</evidence>
<comment type="caution">
    <text evidence="2">The sequence shown here is derived from an EMBL/GenBank/DDBJ whole genome shotgun (WGS) entry which is preliminary data.</text>
</comment>
<dbReference type="AlphaFoldDB" id="A0AAU9ISW9"/>
<protein>
    <submittedName>
        <fullName evidence="2">Uncharacterized protein</fullName>
    </submittedName>
</protein>
<dbReference type="Gene3D" id="1.10.287.1490">
    <property type="match status" value="1"/>
</dbReference>
<feature type="coiled-coil region" evidence="1">
    <location>
        <begin position="58"/>
        <end position="151"/>
    </location>
</feature>
<keyword evidence="1" id="KW-0175">Coiled coil</keyword>
<gene>
    <name evidence="2" type="ORF">BSTOLATCC_MIC22081</name>
</gene>
<evidence type="ECO:0000313" key="2">
    <source>
        <dbReference type="EMBL" id="CAG9318711.1"/>
    </source>
</evidence>
<evidence type="ECO:0000313" key="3">
    <source>
        <dbReference type="Proteomes" id="UP001162131"/>
    </source>
</evidence>
<accession>A0AAU9ISW9</accession>
<dbReference type="Proteomes" id="UP001162131">
    <property type="component" value="Unassembled WGS sequence"/>
</dbReference>
<name>A0AAU9ISW9_9CILI</name>
<dbReference type="EMBL" id="CAJZBQ010000021">
    <property type="protein sequence ID" value="CAG9318711.1"/>
    <property type="molecule type" value="Genomic_DNA"/>
</dbReference>
<keyword evidence="3" id="KW-1185">Reference proteome</keyword>
<sequence length="423" mass="48951">MQKGRHYSCIHLRSPSDTNSLKTKLSESLMDKDRSSDTWKLNNSEVEKEFLVNIHNDMAKARNVISRLRSDKKKLKNALKTLASSYENLERKNSELVKSLEQVSKDKDKLEVKMEKINAIFDDFENLKRVIGHKDEEIGRLKEQIQNLEKSFYSKEKGEKEKIWKKLMKTNSALKDDLQNSRSNCNSCTLSDENPLIYTEIIEKSSKMIYEIQKNHDISLLFAKSNIYPNHFNELLRSEQWNQAILILLSFTTELVQNHSYKSNPLFRSKPKHNTQIKLEIPSTCRSGNLSALLSPSYNIEDVETGSSEVESYNNRLAKLNQEINSTMLSSKKLLQIPPRKHAKSLSMSLKSHIKEEDLLSNKLEFAEKQILTDSSLENLRIEESALIDFDKYLQKTTVKPVVKVPARPVKEKRPSRIPILRL</sequence>
<proteinExistence type="predicted"/>